<organism evidence="2 3">
    <name type="scientific">Heterostelium pallidum (strain ATCC 26659 / Pp 5 / PN500)</name>
    <name type="common">Cellular slime mold</name>
    <name type="synonym">Polysphondylium pallidum</name>
    <dbReference type="NCBI Taxonomy" id="670386"/>
    <lineage>
        <taxon>Eukaryota</taxon>
        <taxon>Amoebozoa</taxon>
        <taxon>Evosea</taxon>
        <taxon>Eumycetozoa</taxon>
        <taxon>Dictyostelia</taxon>
        <taxon>Acytosteliales</taxon>
        <taxon>Acytosteliaceae</taxon>
        <taxon>Heterostelium</taxon>
    </lineage>
</organism>
<dbReference type="EMBL" id="ADBJ01000002">
    <property type="protein sequence ID" value="EFA86410.1"/>
    <property type="molecule type" value="Genomic_DNA"/>
</dbReference>
<dbReference type="InterPro" id="IPR025533">
    <property type="entry name" value="DUF4419"/>
</dbReference>
<dbReference type="STRING" id="670386.D3AVT7"/>
<feature type="region of interest" description="Disordered" evidence="1">
    <location>
        <begin position="45"/>
        <end position="69"/>
    </location>
</feature>
<evidence type="ECO:0000313" key="3">
    <source>
        <dbReference type="Proteomes" id="UP000001396"/>
    </source>
</evidence>
<dbReference type="Pfam" id="PF14388">
    <property type="entry name" value="DUF4419"/>
    <property type="match status" value="1"/>
</dbReference>
<protein>
    <submittedName>
        <fullName evidence="2">Uncharacterized protein</fullName>
    </submittedName>
</protein>
<dbReference type="GeneID" id="31355736"/>
<proteinExistence type="predicted"/>
<keyword evidence="3" id="KW-1185">Reference proteome</keyword>
<dbReference type="AlphaFoldDB" id="D3AVT7"/>
<dbReference type="RefSeq" id="XP_020438515.1">
    <property type="nucleotide sequence ID" value="XM_020571241.1"/>
</dbReference>
<reference evidence="2 3" key="1">
    <citation type="journal article" date="2011" name="Genome Res.">
        <title>Phylogeny-wide analysis of social amoeba genomes highlights ancient origins for complex intercellular communication.</title>
        <authorList>
            <person name="Heidel A.J."/>
            <person name="Lawal H.M."/>
            <person name="Felder M."/>
            <person name="Schilde C."/>
            <person name="Helps N.R."/>
            <person name="Tunggal B."/>
            <person name="Rivero F."/>
            <person name="John U."/>
            <person name="Schleicher M."/>
            <person name="Eichinger L."/>
            <person name="Platzer M."/>
            <person name="Noegel A.A."/>
            <person name="Schaap P."/>
            <person name="Gloeckner G."/>
        </authorList>
    </citation>
    <scope>NUCLEOTIDE SEQUENCE [LARGE SCALE GENOMIC DNA]</scope>
    <source>
        <strain evidence="3">ATCC 26659 / Pp 5 / PN500</strain>
    </source>
</reference>
<accession>D3AVT7</accession>
<sequence>MSQYHYNISKDVKSTNIQITGSSNATPADTSSRYYSEFNHSTNLKQSADKYTQKNEYEEPRLDTSKPAMVPVGTSLNDLGNYYLGNNSFLQACYLAYSQHHNLVIRPDDIWIAIMTQFSFYLNAHAEQLRSKIVSHDD</sequence>
<name>D3AVT7_HETP5</name>
<dbReference type="Proteomes" id="UP000001396">
    <property type="component" value="Unassembled WGS sequence"/>
</dbReference>
<comment type="caution">
    <text evidence="2">The sequence shown here is derived from an EMBL/GenBank/DDBJ whole genome shotgun (WGS) entry which is preliminary data.</text>
</comment>
<evidence type="ECO:0000256" key="1">
    <source>
        <dbReference type="SAM" id="MobiDB-lite"/>
    </source>
</evidence>
<gene>
    <name evidence="2" type="ORF">PPL_00202</name>
</gene>
<dbReference type="PANTHER" id="PTHR31252">
    <property type="entry name" value="DUF4419 DOMAIN-CONTAINING PROTEIN"/>
    <property type="match status" value="1"/>
</dbReference>
<evidence type="ECO:0000313" key="2">
    <source>
        <dbReference type="EMBL" id="EFA86410.1"/>
    </source>
</evidence>
<dbReference type="PANTHER" id="PTHR31252:SF11">
    <property type="entry name" value="DUF4419 DOMAIN-CONTAINING PROTEIN"/>
    <property type="match status" value="1"/>
</dbReference>
<feature type="compositionally biased region" description="Basic and acidic residues" evidence="1">
    <location>
        <begin position="47"/>
        <end position="64"/>
    </location>
</feature>
<dbReference type="InParanoid" id="D3AVT7"/>